<protein>
    <recommendedName>
        <fullName evidence="6">Polysaccharide polymerase</fullName>
    </recommendedName>
</protein>
<dbReference type="EMBL" id="QRNG01000025">
    <property type="protein sequence ID" value="RHK23851.1"/>
    <property type="molecule type" value="Genomic_DNA"/>
</dbReference>
<keyword evidence="1" id="KW-0812">Transmembrane</keyword>
<dbReference type="AlphaFoldDB" id="A0A1E7XXN4"/>
<evidence type="ECO:0000313" key="3">
    <source>
        <dbReference type="EMBL" id="RHK23851.1"/>
    </source>
</evidence>
<reference evidence="2 4" key="1">
    <citation type="submission" date="2016-07" db="EMBL/GenBank/DDBJ databases">
        <title>Draft Genome Sequence of Bifidobacterium adolescentis strain Km 4.</title>
        <authorList>
            <person name="Danilenko V.N."/>
        </authorList>
    </citation>
    <scope>NUCLEOTIDE SEQUENCE [LARGE SCALE GENOMIC DNA]</scope>
    <source>
        <strain evidence="2 4">Km 4</strain>
    </source>
</reference>
<dbReference type="EMBL" id="MAXD01000024">
    <property type="protein sequence ID" value="OFA33576.1"/>
    <property type="molecule type" value="Genomic_DNA"/>
</dbReference>
<feature type="transmembrane region" description="Helical" evidence="1">
    <location>
        <begin position="99"/>
        <end position="126"/>
    </location>
</feature>
<feature type="transmembrane region" description="Helical" evidence="1">
    <location>
        <begin position="178"/>
        <end position="201"/>
    </location>
</feature>
<feature type="transmembrane region" description="Helical" evidence="1">
    <location>
        <begin position="40"/>
        <end position="61"/>
    </location>
</feature>
<dbReference type="Proteomes" id="UP000285262">
    <property type="component" value="Unassembled WGS sequence"/>
</dbReference>
<feature type="transmembrane region" description="Helical" evidence="1">
    <location>
        <begin position="331"/>
        <end position="355"/>
    </location>
</feature>
<evidence type="ECO:0000313" key="4">
    <source>
        <dbReference type="Proteomes" id="UP000175684"/>
    </source>
</evidence>
<feature type="transmembrane region" description="Helical" evidence="1">
    <location>
        <begin position="138"/>
        <end position="157"/>
    </location>
</feature>
<dbReference type="Proteomes" id="UP000175684">
    <property type="component" value="Unassembled WGS sequence"/>
</dbReference>
<feature type="transmembrane region" description="Helical" evidence="1">
    <location>
        <begin position="367"/>
        <end position="394"/>
    </location>
</feature>
<name>A0A1E7XXN4_BIFAD</name>
<sequence length="433" mass="49396">MRHFVYVPDRFYLLYKLRENCSIARKLGMRYMKTTIENIYKIRVSHIIIIAGFIILLINKYANLLDFDFLDPLSKSSITLLGIIAVSSVVLFQKKSFFLILVFLFAFNTWLLTRDTTLIVFLLFAATTQSTKKKLLNTFLTVQSIILASCIITYFLALKIKFINVSLYNTGDRTRYTFFFLQPNNFGIQFAFTIICFIYISKLSSSISIAILAISSAFLYIFPNCVTGCVVLVIYALLILFFNKPDFFKKKILRFTPYLVAIIGILIFSLYLTGKTGFIGKIISGTFSYRFIGSVMAIRLYGVNLTGHYLDKLGETLFIDGQWGTFWLDFAYVRVLVEFGIIGALIFTVILIHSIRSMIRNKDYSSLILITIVLFYGLSEWGAFSALTAFPLLLTTTPSPIKASMRCIKAEKNTNSWKIIPATIQQKTSFLTD</sequence>
<reference evidence="3 5" key="2">
    <citation type="submission" date="2018-08" db="EMBL/GenBank/DDBJ databases">
        <title>A genome reference for cultivated species of the human gut microbiota.</title>
        <authorList>
            <person name="Zou Y."/>
            <person name="Xue W."/>
            <person name="Luo G."/>
        </authorList>
    </citation>
    <scope>NUCLEOTIDE SEQUENCE [LARGE SCALE GENOMIC DNA]</scope>
    <source>
        <strain evidence="3 5">AF45-19</strain>
    </source>
</reference>
<evidence type="ECO:0000313" key="2">
    <source>
        <dbReference type="EMBL" id="OFA33576.1"/>
    </source>
</evidence>
<evidence type="ECO:0000313" key="5">
    <source>
        <dbReference type="Proteomes" id="UP000285262"/>
    </source>
</evidence>
<proteinExistence type="predicted"/>
<organism evidence="2 4">
    <name type="scientific">Bifidobacterium adolescentis</name>
    <dbReference type="NCBI Taxonomy" id="1680"/>
    <lineage>
        <taxon>Bacteria</taxon>
        <taxon>Bacillati</taxon>
        <taxon>Actinomycetota</taxon>
        <taxon>Actinomycetes</taxon>
        <taxon>Bifidobacteriales</taxon>
        <taxon>Bifidobacteriaceae</taxon>
        <taxon>Bifidobacterium</taxon>
    </lineage>
</organism>
<keyword evidence="1" id="KW-0472">Membrane</keyword>
<evidence type="ECO:0000256" key="1">
    <source>
        <dbReference type="SAM" id="Phobius"/>
    </source>
</evidence>
<keyword evidence="1" id="KW-1133">Transmembrane helix</keyword>
<feature type="transmembrane region" description="Helical" evidence="1">
    <location>
        <begin position="73"/>
        <end position="92"/>
    </location>
</feature>
<evidence type="ECO:0008006" key="6">
    <source>
        <dbReference type="Google" id="ProtNLM"/>
    </source>
</evidence>
<accession>A0A1E7XXN4</accession>
<feature type="transmembrane region" description="Helical" evidence="1">
    <location>
        <begin position="252"/>
        <end position="272"/>
    </location>
</feature>
<feature type="transmembrane region" description="Helical" evidence="1">
    <location>
        <begin position="207"/>
        <end position="240"/>
    </location>
</feature>
<gene>
    <name evidence="2" type="ORF">BBK15_10275</name>
    <name evidence="3" type="ORF">DW072_09420</name>
</gene>
<comment type="caution">
    <text evidence="2">The sequence shown here is derived from an EMBL/GenBank/DDBJ whole genome shotgun (WGS) entry which is preliminary data.</text>
</comment>